<reference evidence="13 14" key="1">
    <citation type="submission" date="2020-08" db="EMBL/GenBank/DDBJ databases">
        <title>Genomic Encyclopedia of Type Strains, Phase IV (KMG-IV): sequencing the most valuable type-strain genomes for metagenomic binning, comparative biology and taxonomic classification.</title>
        <authorList>
            <person name="Goeker M."/>
        </authorList>
    </citation>
    <scope>NUCLEOTIDE SEQUENCE [LARGE SCALE GENOMIC DNA]</scope>
    <source>
        <strain evidence="13 14">DSM 106739</strain>
    </source>
</reference>
<keyword evidence="7 12" id="KW-0997">Cell inner membrane</keyword>
<dbReference type="EMBL" id="JACIET010000001">
    <property type="protein sequence ID" value="MBB4010933.1"/>
    <property type="molecule type" value="Genomic_DNA"/>
</dbReference>
<organism evidence="13 14">
    <name type="scientific">Niveibacterium umoris</name>
    <dbReference type="NCBI Taxonomy" id="1193620"/>
    <lineage>
        <taxon>Bacteria</taxon>
        <taxon>Pseudomonadati</taxon>
        <taxon>Pseudomonadota</taxon>
        <taxon>Betaproteobacteria</taxon>
        <taxon>Rhodocyclales</taxon>
        <taxon>Rhodocyclaceae</taxon>
        <taxon>Niveibacterium</taxon>
    </lineage>
</organism>
<evidence type="ECO:0000256" key="4">
    <source>
        <dbReference type="ARBA" id="ARBA00016461"/>
    </source>
</evidence>
<dbReference type="GO" id="GO:1903607">
    <property type="term" value="P:cytochrome c biosynthetic process"/>
    <property type="evidence" value="ECO:0007669"/>
    <property type="project" value="TreeGrafter"/>
</dbReference>
<keyword evidence="8 12" id="KW-0812">Transmembrane</keyword>
<dbReference type="AlphaFoldDB" id="A0A840BE09"/>
<dbReference type="NCBIfam" id="TIGR03141">
    <property type="entry name" value="cytochro_ccmD"/>
    <property type="match status" value="1"/>
</dbReference>
<accession>A0A840BE09</accession>
<evidence type="ECO:0000256" key="12">
    <source>
        <dbReference type="RuleBase" id="RU363101"/>
    </source>
</evidence>
<dbReference type="InterPro" id="IPR007078">
    <property type="entry name" value="Haem_export_protD_CcmD"/>
</dbReference>
<evidence type="ECO:0000313" key="14">
    <source>
        <dbReference type="Proteomes" id="UP000561045"/>
    </source>
</evidence>
<proteinExistence type="inferred from homology"/>
<keyword evidence="10 12" id="KW-1133">Transmembrane helix</keyword>
<dbReference type="InterPro" id="IPR052075">
    <property type="entry name" value="Heme_exporter_D"/>
</dbReference>
<dbReference type="GO" id="GO:0005886">
    <property type="term" value="C:plasma membrane"/>
    <property type="evidence" value="ECO:0007669"/>
    <property type="project" value="UniProtKB-SubCell"/>
</dbReference>
<protein>
    <recommendedName>
        <fullName evidence="4 12">Heme exporter protein D</fullName>
    </recommendedName>
</protein>
<evidence type="ECO:0000256" key="5">
    <source>
        <dbReference type="ARBA" id="ARBA00022448"/>
    </source>
</evidence>
<dbReference type="GO" id="GO:0017004">
    <property type="term" value="P:cytochrome complex assembly"/>
    <property type="evidence" value="ECO:0007669"/>
    <property type="project" value="UniProtKB-KW"/>
</dbReference>
<keyword evidence="9 12" id="KW-0201">Cytochrome c-type biogenesis</keyword>
<comment type="similarity">
    <text evidence="3 12">Belongs to the CcmD/CycX/HelD family.</text>
</comment>
<evidence type="ECO:0000256" key="10">
    <source>
        <dbReference type="ARBA" id="ARBA00022989"/>
    </source>
</evidence>
<dbReference type="Proteomes" id="UP000561045">
    <property type="component" value="Unassembled WGS sequence"/>
</dbReference>
<evidence type="ECO:0000256" key="7">
    <source>
        <dbReference type="ARBA" id="ARBA00022519"/>
    </source>
</evidence>
<evidence type="ECO:0000256" key="2">
    <source>
        <dbReference type="ARBA" id="ARBA00004377"/>
    </source>
</evidence>
<evidence type="ECO:0000256" key="9">
    <source>
        <dbReference type="ARBA" id="ARBA00022748"/>
    </source>
</evidence>
<evidence type="ECO:0000256" key="8">
    <source>
        <dbReference type="ARBA" id="ARBA00022692"/>
    </source>
</evidence>
<keyword evidence="6 12" id="KW-1003">Cell membrane</keyword>
<evidence type="ECO:0000313" key="13">
    <source>
        <dbReference type="EMBL" id="MBB4010933.1"/>
    </source>
</evidence>
<comment type="caution">
    <text evidence="13">The sequence shown here is derived from an EMBL/GenBank/DDBJ whole genome shotgun (WGS) entry which is preliminary data.</text>
</comment>
<keyword evidence="11 12" id="KW-0472">Membrane</keyword>
<name>A0A840BE09_9RHOO</name>
<evidence type="ECO:0000256" key="1">
    <source>
        <dbReference type="ARBA" id="ARBA00002442"/>
    </source>
</evidence>
<keyword evidence="14" id="KW-1185">Reference proteome</keyword>
<evidence type="ECO:0000256" key="6">
    <source>
        <dbReference type="ARBA" id="ARBA00022475"/>
    </source>
</evidence>
<gene>
    <name evidence="13" type="ORF">GGR36_000241</name>
</gene>
<comment type="subcellular location">
    <subcellularLocation>
        <location evidence="2 12">Cell inner membrane</location>
        <topology evidence="2 12">Single-pass membrane protein</topology>
    </subcellularLocation>
</comment>
<sequence>MNWNSPAEFFAMGGYALYVWGSFAACVLAVIVEVVLVRNRRSEILSSLRREHRADEIEAEGKAT</sequence>
<dbReference type="RefSeq" id="WP_183631030.1">
    <property type="nucleotide sequence ID" value="NZ_BAABLE010000011.1"/>
</dbReference>
<dbReference type="GO" id="GO:0015886">
    <property type="term" value="P:heme transport"/>
    <property type="evidence" value="ECO:0007669"/>
    <property type="project" value="InterPro"/>
</dbReference>
<dbReference type="PANTHER" id="PTHR37531">
    <property type="entry name" value="HEME EXPORTER PROTEIN D"/>
    <property type="match status" value="1"/>
</dbReference>
<evidence type="ECO:0000256" key="3">
    <source>
        <dbReference type="ARBA" id="ARBA00008741"/>
    </source>
</evidence>
<dbReference type="Pfam" id="PF04995">
    <property type="entry name" value="CcmD"/>
    <property type="match status" value="1"/>
</dbReference>
<evidence type="ECO:0000256" key="11">
    <source>
        <dbReference type="ARBA" id="ARBA00023136"/>
    </source>
</evidence>
<comment type="function">
    <text evidence="1 12">Required for the export of heme to the periplasm for the biogenesis of c-type cytochromes.</text>
</comment>
<dbReference type="PANTHER" id="PTHR37531:SF1">
    <property type="entry name" value="HEME EXPORTER PROTEIN D"/>
    <property type="match status" value="1"/>
</dbReference>
<feature type="transmembrane region" description="Helical" evidence="12">
    <location>
        <begin position="15"/>
        <end position="37"/>
    </location>
</feature>
<keyword evidence="5 12" id="KW-0813">Transport</keyword>